<name>A0A098G5E4_9GAMM</name>
<evidence type="ECO:0000256" key="1">
    <source>
        <dbReference type="SAM" id="MobiDB-lite"/>
    </source>
</evidence>
<dbReference type="HOGENOM" id="CLU_1060883_0_0_6"/>
<dbReference type="InterPro" id="IPR006860">
    <property type="entry name" value="FecR"/>
</dbReference>
<dbReference type="AlphaFoldDB" id="A0A098G5E4"/>
<evidence type="ECO:0000259" key="3">
    <source>
        <dbReference type="Pfam" id="PF04773"/>
    </source>
</evidence>
<feature type="chain" id="PRO_5001942156" description="FecR protein domain-containing protein" evidence="2">
    <location>
        <begin position="19"/>
        <end position="264"/>
    </location>
</feature>
<evidence type="ECO:0000313" key="5">
    <source>
        <dbReference type="Proteomes" id="UP000032430"/>
    </source>
</evidence>
<dbReference type="RefSeq" id="WP_045095743.1">
    <property type="nucleotide sequence ID" value="NZ_LN614827.1"/>
</dbReference>
<feature type="signal peptide" evidence="2">
    <location>
        <begin position="1"/>
        <end position="18"/>
    </location>
</feature>
<sequence>MKKLVLFCLIFATTHIFAQKVAVVLSTSNKVTATHNGATRTLSRGSPLEPGDAITTAANAQANIRYLNGTLVNISANSNYKIIAYSSKTSDVQIKAQLNEGTIYSKTTGKTKEELKTPVTALAILGTKYAVDVKNKRQTYVTVSEGHVEANGVVFGPGSSILITPNGITNAQFPQQGRLETENNILDLEVDSDSSGSEGTESAEAETPEAGTDLAEADIEPPIDISAADTGVEDLVGLTDTTLVVSDIGTEETQCEHGNEIFLH</sequence>
<dbReference type="PANTHER" id="PTHR38731">
    <property type="entry name" value="LIPL45-RELATED LIPOPROTEIN-RELATED"/>
    <property type="match status" value="1"/>
</dbReference>
<evidence type="ECO:0000256" key="2">
    <source>
        <dbReference type="SAM" id="SignalP"/>
    </source>
</evidence>
<dbReference type="KEGG" id="lfa:LFA_1803"/>
<keyword evidence="2" id="KW-0732">Signal</keyword>
<proteinExistence type="predicted"/>
<protein>
    <recommendedName>
        <fullName evidence="3">FecR protein domain-containing protein</fullName>
    </recommendedName>
</protein>
<dbReference type="PANTHER" id="PTHR38731:SF3">
    <property type="entry name" value="BLL6125 PROTEIN"/>
    <property type="match status" value="1"/>
</dbReference>
<dbReference type="STRING" id="1212491.LFA_1803"/>
<organism evidence="4 5">
    <name type="scientific">Legionella fallonii LLAP-10</name>
    <dbReference type="NCBI Taxonomy" id="1212491"/>
    <lineage>
        <taxon>Bacteria</taxon>
        <taxon>Pseudomonadati</taxon>
        <taxon>Pseudomonadota</taxon>
        <taxon>Gammaproteobacteria</taxon>
        <taxon>Legionellales</taxon>
        <taxon>Legionellaceae</taxon>
        <taxon>Legionella</taxon>
    </lineage>
</organism>
<dbReference type="OrthoDB" id="5653756at2"/>
<dbReference type="Gene3D" id="2.60.120.1440">
    <property type="match status" value="1"/>
</dbReference>
<dbReference type="Proteomes" id="UP000032430">
    <property type="component" value="Chromosome I"/>
</dbReference>
<accession>A0A098G5E4</accession>
<gene>
    <name evidence="4" type="ORF">LFA_1803</name>
</gene>
<keyword evidence="5" id="KW-1185">Reference proteome</keyword>
<feature type="region of interest" description="Disordered" evidence="1">
    <location>
        <begin position="190"/>
        <end position="211"/>
    </location>
</feature>
<reference evidence="5" key="1">
    <citation type="submission" date="2014-09" db="EMBL/GenBank/DDBJ databases">
        <authorList>
            <person name="Gomez-Valero L."/>
        </authorList>
    </citation>
    <scope>NUCLEOTIDE SEQUENCE [LARGE SCALE GENOMIC DNA]</scope>
    <source>
        <strain evidence="5">ATCC700992</strain>
    </source>
</reference>
<dbReference type="EMBL" id="LN614827">
    <property type="protein sequence ID" value="CEG57201.1"/>
    <property type="molecule type" value="Genomic_DNA"/>
</dbReference>
<evidence type="ECO:0000313" key="4">
    <source>
        <dbReference type="EMBL" id="CEG57201.1"/>
    </source>
</evidence>
<feature type="domain" description="FecR protein" evidence="3">
    <location>
        <begin position="52"/>
        <end position="149"/>
    </location>
</feature>
<dbReference type="Pfam" id="PF04773">
    <property type="entry name" value="FecR"/>
    <property type="match status" value="1"/>
</dbReference>